<dbReference type="InterPro" id="IPR032387">
    <property type="entry name" value="ACAS_N"/>
</dbReference>
<evidence type="ECO:0000256" key="2">
    <source>
        <dbReference type="ARBA" id="ARBA00022598"/>
    </source>
</evidence>
<name>A0A562ISA1_9ACTN</name>
<dbReference type="InterPro" id="IPR000873">
    <property type="entry name" value="AMP-dep_synth/lig_dom"/>
</dbReference>
<dbReference type="InterPro" id="IPR045851">
    <property type="entry name" value="AMP-bd_C_sf"/>
</dbReference>
<feature type="domain" description="AMP-dependent synthetase/ligase" evidence="6">
    <location>
        <begin position="98"/>
        <end position="462"/>
    </location>
</feature>
<reference evidence="9 10" key="1">
    <citation type="submission" date="2019-07" db="EMBL/GenBank/DDBJ databases">
        <title>R&amp;d 2014.</title>
        <authorList>
            <person name="Klenk H.-P."/>
        </authorList>
    </citation>
    <scope>NUCLEOTIDE SEQUENCE [LARGE SCALE GENOMIC DNA]</scope>
    <source>
        <strain evidence="9 10">DSM 45764</strain>
    </source>
</reference>
<dbReference type="GO" id="GO:0030729">
    <property type="term" value="F:acetoacetate-CoA ligase activity"/>
    <property type="evidence" value="ECO:0007669"/>
    <property type="project" value="InterPro"/>
</dbReference>
<gene>
    <name evidence="9" type="ORF">JD78_02342</name>
</gene>
<dbReference type="GO" id="GO:0006629">
    <property type="term" value="P:lipid metabolic process"/>
    <property type="evidence" value="ECO:0007669"/>
    <property type="project" value="InterPro"/>
</dbReference>
<evidence type="ECO:0000313" key="10">
    <source>
        <dbReference type="Proteomes" id="UP000321490"/>
    </source>
</evidence>
<sequence length="738" mass="77586">MTSIADRRSTGTQLAAFRAACEQLVGRPLASPTELHDFSVAEPEAFWRLLLEWSGLPWSGSADTVRTGDDVETARFFPDVTLNYAEALLAPLSWVDDDAPALISVHASAPDQRWSRRQLRGAVTGAADALAGLGIGPGDRAAVIGPNDGAVTVAVLGLAAVGATVSTSTPDMGTATLLGRFTQVEPTTLVLDRSAGPAVGAAELAVLLDGLPTVRRVVVLDDGPLPGHPGVPVDRLADLVARAADGRHRDWPRLPFDHPLFVMFSSGTTGPPKAIVHGAGGTLLEHVKEHRLHGDLSSLDRMYFHTTTAWMMWNWQLSALAVGASVVLYDGPVQGPEALWQLVAEHGVTVFGTSPAYLQLCEDAGWCPRDRVDLSALRAVLSTGSVLHEWQFDWVAEAVGPQPLQSISGGTDVIGCFVLGHPEAPVRRGRSQSLSLGLDVAAVDERGDVVVGRTGELVCRNPFPSRPVGFLADPCGSRFHAAYFADHPGVWTHGDLVDVAADGSARVHGRADGVLNVDGVRIGPAEVVSVLRAVPEVADAMPVEQRDPGHPGRTRMVLLVVLAPGAELDAALDRAVRRTLRREASAAHVPSLVIAVPSLPVTHNGKQSYRAARDAVNGDPVPNLDALRDPACVAAIRAAVPAADRPAAARRQPRRGTTSCAPGSPGSGVRCWACAPPSRTTTSPTWAAPPGRPWTCCAGCAPSSVPRWASRSSPASPRSAGWSGSPPRPASPSRTSWS</sequence>
<evidence type="ECO:0000256" key="1">
    <source>
        <dbReference type="ARBA" id="ARBA00006432"/>
    </source>
</evidence>
<evidence type="ECO:0000259" key="8">
    <source>
        <dbReference type="Pfam" id="PF16177"/>
    </source>
</evidence>
<dbReference type="PROSITE" id="PS00455">
    <property type="entry name" value="AMP_BINDING"/>
    <property type="match status" value="1"/>
</dbReference>
<proteinExistence type="inferred from homology"/>
<dbReference type="Pfam" id="PF16177">
    <property type="entry name" value="ACAS_N"/>
    <property type="match status" value="1"/>
</dbReference>
<feature type="region of interest" description="Disordered" evidence="5">
    <location>
        <begin position="703"/>
        <end position="738"/>
    </location>
</feature>
<keyword evidence="10" id="KW-1185">Reference proteome</keyword>
<evidence type="ECO:0000259" key="7">
    <source>
        <dbReference type="Pfam" id="PF13193"/>
    </source>
</evidence>
<evidence type="ECO:0000256" key="4">
    <source>
        <dbReference type="ARBA" id="ARBA00022840"/>
    </source>
</evidence>
<keyword evidence="3" id="KW-0547">Nucleotide-binding</keyword>
<dbReference type="PANTHER" id="PTHR42921">
    <property type="entry name" value="ACETOACETYL-COA SYNTHETASE"/>
    <property type="match status" value="1"/>
</dbReference>
<dbReference type="EMBL" id="VLKF01000001">
    <property type="protein sequence ID" value="TWH73818.1"/>
    <property type="molecule type" value="Genomic_DNA"/>
</dbReference>
<comment type="similarity">
    <text evidence="1">Belongs to the ATP-dependent AMP-binding enzyme family.</text>
</comment>
<evidence type="ECO:0000256" key="5">
    <source>
        <dbReference type="SAM" id="MobiDB-lite"/>
    </source>
</evidence>
<comment type="caution">
    <text evidence="9">The sequence shown here is derived from an EMBL/GenBank/DDBJ whole genome shotgun (WGS) entry which is preliminary data.</text>
</comment>
<evidence type="ECO:0000259" key="6">
    <source>
        <dbReference type="Pfam" id="PF00501"/>
    </source>
</evidence>
<dbReference type="InterPro" id="IPR025110">
    <property type="entry name" value="AMP-bd_C"/>
</dbReference>
<dbReference type="Gene3D" id="3.30.300.30">
    <property type="match status" value="1"/>
</dbReference>
<dbReference type="InterPro" id="IPR005914">
    <property type="entry name" value="Acac_CoA_synth"/>
</dbReference>
<dbReference type="Pfam" id="PF13193">
    <property type="entry name" value="AMP-binding_C"/>
    <property type="match status" value="1"/>
</dbReference>
<dbReference type="PANTHER" id="PTHR42921:SF1">
    <property type="entry name" value="ACETOACETYL-COA SYNTHETASE"/>
    <property type="match status" value="1"/>
</dbReference>
<dbReference type="Gene3D" id="3.40.50.12780">
    <property type="entry name" value="N-terminal domain of ligase-like"/>
    <property type="match status" value="1"/>
</dbReference>
<dbReference type="InterPro" id="IPR042099">
    <property type="entry name" value="ANL_N_sf"/>
</dbReference>
<dbReference type="GO" id="GO:0005524">
    <property type="term" value="F:ATP binding"/>
    <property type="evidence" value="ECO:0007669"/>
    <property type="project" value="UniProtKB-KW"/>
</dbReference>
<dbReference type="AlphaFoldDB" id="A0A562ISA1"/>
<dbReference type="Proteomes" id="UP000321490">
    <property type="component" value="Unassembled WGS sequence"/>
</dbReference>
<accession>A0A562ISA1</accession>
<organism evidence="9 10">
    <name type="scientific">Modestobacter roseus</name>
    <dbReference type="NCBI Taxonomy" id="1181884"/>
    <lineage>
        <taxon>Bacteria</taxon>
        <taxon>Bacillati</taxon>
        <taxon>Actinomycetota</taxon>
        <taxon>Actinomycetes</taxon>
        <taxon>Geodermatophilales</taxon>
        <taxon>Geodermatophilaceae</taxon>
        <taxon>Modestobacter</taxon>
    </lineage>
</organism>
<keyword evidence="2" id="KW-0436">Ligase</keyword>
<dbReference type="NCBIfam" id="TIGR01217">
    <property type="entry name" value="ac_ac_CoA_syn"/>
    <property type="match status" value="1"/>
</dbReference>
<dbReference type="SUPFAM" id="SSF56801">
    <property type="entry name" value="Acetyl-CoA synthetase-like"/>
    <property type="match status" value="1"/>
</dbReference>
<evidence type="ECO:0000313" key="9">
    <source>
        <dbReference type="EMBL" id="TWH73818.1"/>
    </source>
</evidence>
<feature type="domain" description="AMP-binding enzyme C-terminal" evidence="7">
    <location>
        <begin position="529"/>
        <end position="606"/>
    </location>
</feature>
<protein>
    <submittedName>
        <fullName evidence="9">Acetoacetyl-CoA synthetase</fullName>
    </submittedName>
</protein>
<dbReference type="InterPro" id="IPR020845">
    <property type="entry name" value="AMP-binding_CS"/>
</dbReference>
<feature type="region of interest" description="Disordered" evidence="5">
    <location>
        <begin position="642"/>
        <end position="666"/>
    </location>
</feature>
<evidence type="ECO:0000256" key="3">
    <source>
        <dbReference type="ARBA" id="ARBA00022741"/>
    </source>
</evidence>
<dbReference type="Pfam" id="PF00501">
    <property type="entry name" value="AMP-binding"/>
    <property type="match status" value="1"/>
</dbReference>
<keyword evidence="4" id="KW-0067">ATP-binding</keyword>
<feature type="domain" description="Acetyl-coenzyme A synthetase N-terminal" evidence="8">
    <location>
        <begin position="34"/>
        <end position="86"/>
    </location>
</feature>